<protein>
    <submittedName>
        <fullName evidence="2">Uncharacterized protein</fullName>
    </submittedName>
</protein>
<evidence type="ECO:0000313" key="3">
    <source>
        <dbReference type="Proteomes" id="UP000271974"/>
    </source>
</evidence>
<comment type="caution">
    <text evidence="2">The sequence shown here is derived from an EMBL/GenBank/DDBJ whole genome shotgun (WGS) entry which is preliminary data.</text>
</comment>
<dbReference type="Proteomes" id="UP000271974">
    <property type="component" value="Unassembled WGS sequence"/>
</dbReference>
<sequence length="128" mass="14183">FFSGSLSPSHPWSLPFGCSFFRSGLPNEQGIAFYVTAERSGKRGSWREESKDLHTGVKTGQGLSSLEGDLEVRPEEPQQRYHGDHLATEREHGYSLGLPAGRRARVWGPSLGTEGNTWKRGGRCPVLR</sequence>
<accession>A0A433T4T2</accession>
<evidence type="ECO:0000256" key="1">
    <source>
        <dbReference type="SAM" id="MobiDB-lite"/>
    </source>
</evidence>
<feature type="non-terminal residue" evidence="2">
    <location>
        <position position="1"/>
    </location>
</feature>
<proteinExistence type="predicted"/>
<organism evidence="2 3">
    <name type="scientific">Elysia chlorotica</name>
    <name type="common">Eastern emerald elysia</name>
    <name type="synonym">Sea slug</name>
    <dbReference type="NCBI Taxonomy" id="188477"/>
    <lineage>
        <taxon>Eukaryota</taxon>
        <taxon>Metazoa</taxon>
        <taxon>Spiralia</taxon>
        <taxon>Lophotrochozoa</taxon>
        <taxon>Mollusca</taxon>
        <taxon>Gastropoda</taxon>
        <taxon>Heterobranchia</taxon>
        <taxon>Euthyneura</taxon>
        <taxon>Panpulmonata</taxon>
        <taxon>Sacoglossa</taxon>
        <taxon>Placobranchoidea</taxon>
        <taxon>Plakobranchidae</taxon>
        <taxon>Elysia</taxon>
    </lineage>
</organism>
<reference evidence="2 3" key="1">
    <citation type="submission" date="2019-01" db="EMBL/GenBank/DDBJ databases">
        <title>A draft genome assembly of the solar-powered sea slug Elysia chlorotica.</title>
        <authorList>
            <person name="Cai H."/>
            <person name="Li Q."/>
            <person name="Fang X."/>
            <person name="Li J."/>
            <person name="Curtis N.E."/>
            <person name="Altenburger A."/>
            <person name="Shibata T."/>
            <person name="Feng M."/>
            <person name="Maeda T."/>
            <person name="Schwartz J.A."/>
            <person name="Shigenobu S."/>
            <person name="Lundholm N."/>
            <person name="Nishiyama T."/>
            <person name="Yang H."/>
            <person name="Hasebe M."/>
            <person name="Li S."/>
            <person name="Pierce S.K."/>
            <person name="Wang J."/>
        </authorList>
    </citation>
    <scope>NUCLEOTIDE SEQUENCE [LARGE SCALE GENOMIC DNA]</scope>
    <source>
        <strain evidence="2">EC2010</strain>
        <tissue evidence="2">Whole organism of an adult</tissue>
    </source>
</reference>
<dbReference type="AlphaFoldDB" id="A0A433T4T2"/>
<feature type="compositionally biased region" description="Basic and acidic residues" evidence="1">
    <location>
        <begin position="70"/>
        <end position="80"/>
    </location>
</feature>
<gene>
    <name evidence="2" type="ORF">EGW08_015675</name>
</gene>
<keyword evidence="3" id="KW-1185">Reference proteome</keyword>
<feature type="region of interest" description="Disordered" evidence="1">
    <location>
        <begin position="42"/>
        <end position="80"/>
    </location>
</feature>
<name>A0A433T4T2_ELYCH</name>
<feature type="compositionally biased region" description="Basic and acidic residues" evidence="1">
    <location>
        <begin position="42"/>
        <end position="55"/>
    </location>
</feature>
<dbReference type="EMBL" id="RQTK01000652">
    <property type="protein sequence ID" value="RUS76567.1"/>
    <property type="molecule type" value="Genomic_DNA"/>
</dbReference>
<evidence type="ECO:0000313" key="2">
    <source>
        <dbReference type="EMBL" id="RUS76567.1"/>
    </source>
</evidence>